<dbReference type="AlphaFoldDB" id="A0A0C1S0N8"/>
<gene>
    <name evidence="7" type="primary">rpsN</name>
    <name evidence="8" type="ORF">P689_119103</name>
</gene>
<keyword evidence="4 7" id="KW-0687">Ribonucleoprotein</keyword>
<dbReference type="Proteomes" id="UP000054529">
    <property type="component" value="Unassembled WGS sequence"/>
</dbReference>
<comment type="caution">
    <text evidence="8">The sequence shown here is derived from an EMBL/GenBank/DDBJ whole genome shotgun (WGS) entry which is preliminary data.</text>
</comment>
<dbReference type="HAMAP" id="MF_00537">
    <property type="entry name" value="Ribosomal_uS14_1"/>
    <property type="match status" value="1"/>
</dbReference>
<comment type="subunit">
    <text evidence="6 7">Part of the 30S ribosomal subunit. Contacts proteins S3 and S10.</text>
</comment>
<dbReference type="SUPFAM" id="SSF57716">
    <property type="entry name" value="Glucocorticoid receptor-like (DNA-binding domain)"/>
    <property type="match status" value="1"/>
</dbReference>
<name>A0A0C1S0N8_9ENTR</name>
<comment type="similarity">
    <text evidence="2 7">Belongs to the universal ribosomal protein uS14 family.</text>
</comment>
<dbReference type="GO" id="GO:0015935">
    <property type="term" value="C:small ribosomal subunit"/>
    <property type="evidence" value="ECO:0007669"/>
    <property type="project" value="TreeGrafter"/>
</dbReference>
<accession>A0A0C1S0N8</accession>
<evidence type="ECO:0000256" key="7">
    <source>
        <dbReference type="HAMAP-Rule" id="MF_00537"/>
    </source>
</evidence>
<dbReference type="InterPro" id="IPR018271">
    <property type="entry name" value="Ribosomal_uS14_CS"/>
</dbReference>
<dbReference type="OrthoDB" id="9810484at2"/>
<comment type="function">
    <text evidence="1 7">Binds 16S rRNA, required for the assembly of 30S particles and may also be responsible for determining the conformation of the 16S rRNA at the A site.</text>
</comment>
<dbReference type="GO" id="GO:0019843">
    <property type="term" value="F:rRNA binding"/>
    <property type="evidence" value="ECO:0007669"/>
    <property type="project" value="UniProtKB-UniRule"/>
</dbReference>
<dbReference type="NCBIfam" id="NF006477">
    <property type="entry name" value="PRK08881.1"/>
    <property type="match status" value="1"/>
</dbReference>
<keyword evidence="3 7" id="KW-0689">Ribosomal protein</keyword>
<keyword evidence="7" id="KW-0699">rRNA-binding</keyword>
<evidence type="ECO:0000256" key="2">
    <source>
        <dbReference type="ARBA" id="ARBA00009083"/>
    </source>
</evidence>
<evidence type="ECO:0000256" key="5">
    <source>
        <dbReference type="ARBA" id="ARBA00035167"/>
    </source>
</evidence>
<dbReference type="InterPro" id="IPR001209">
    <property type="entry name" value="Ribosomal_uS14"/>
</dbReference>
<dbReference type="GO" id="GO:0006412">
    <property type="term" value="P:translation"/>
    <property type="evidence" value="ECO:0007669"/>
    <property type="project" value="UniProtKB-UniRule"/>
</dbReference>
<dbReference type="EMBL" id="AWXV01000002">
    <property type="protein sequence ID" value="KIE64132.1"/>
    <property type="molecule type" value="Genomic_DNA"/>
</dbReference>
<evidence type="ECO:0000256" key="1">
    <source>
        <dbReference type="ARBA" id="ARBA00003686"/>
    </source>
</evidence>
<dbReference type="PANTHER" id="PTHR19836">
    <property type="entry name" value="30S RIBOSOMAL PROTEIN S14"/>
    <property type="match status" value="1"/>
</dbReference>
<dbReference type="HOGENOM" id="CLU_139869_0_1_6"/>
<evidence type="ECO:0000313" key="8">
    <source>
        <dbReference type="EMBL" id="KIE64132.1"/>
    </source>
</evidence>
<evidence type="ECO:0000256" key="6">
    <source>
        <dbReference type="ARBA" id="ARBA00047110"/>
    </source>
</evidence>
<reference evidence="8 9" key="1">
    <citation type="journal article" date="2014" name="G3 (Bethesda)">
        <title>Genome sequence of Candidatus Riesia pediculischaeffi, endosymbiont of chimpanzee lice, and genomic comparison of recently acquired endosymbionts from human and chimpanzee lice.</title>
        <authorList>
            <person name="Boyd B.M."/>
            <person name="Allen J.M."/>
            <person name="de Crecy-Lagard V."/>
            <person name="Reed D.L."/>
        </authorList>
    </citation>
    <scope>NUCLEOTIDE SEQUENCE [LARGE SCALE GENOMIC DNA]</scope>
    <source>
        <strain evidence="8 9">PTSU</strain>
    </source>
</reference>
<proteinExistence type="inferred from homology"/>
<dbReference type="GO" id="GO:0003735">
    <property type="term" value="F:structural constituent of ribosome"/>
    <property type="evidence" value="ECO:0007669"/>
    <property type="project" value="InterPro"/>
</dbReference>
<dbReference type="GO" id="GO:0005737">
    <property type="term" value="C:cytoplasm"/>
    <property type="evidence" value="ECO:0007669"/>
    <property type="project" value="UniProtKB-ARBA"/>
</dbReference>
<dbReference type="Pfam" id="PF00253">
    <property type="entry name" value="Ribosomal_S14"/>
    <property type="match status" value="1"/>
</dbReference>
<dbReference type="InterPro" id="IPR023036">
    <property type="entry name" value="Ribosomal_uS14_bac/plastid"/>
</dbReference>
<sequence length="101" mass="12013">MSKKSIIEREKRRRVLSKKFFIKRLKLKSIISNIHSSEEERWKAVLKLQKLPRDSSLSRMRNRCIQTGRPRGFLRKFGISRMKLRELAMSGEIPGIKKSSW</sequence>
<dbReference type="RefSeq" id="WP_039719514.1">
    <property type="nucleotide sequence ID" value="NZ_AWXV01000002.1"/>
</dbReference>
<dbReference type="PANTHER" id="PTHR19836:SF19">
    <property type="entry name" value="SMALL RIBOSOMAL SUBUNIT PROTEIN US14M"/>
    <property type="match status" value="1"/>
</dbReference>
<protein>
    <recommendedName>
        <fullName evidence="5 7">Small ribosomal subunit protein uS14</fullName>
    </recommendedName>
</protein>
<keyword evidence="7" id="KW-0694">RNA-binding</keyword>
<dbReference type="PATRIC" id="fig|1401651.3.peg.132"/>
<dbReference type="FunFam" id="1.10.287.1480:FF:000001">
    <property type="entry name" value="30S ribosomal protein S14"/>
    <property type="match status" value="1"/>
</dbReference>
<organism evidence="8 9">
    <name type="scientific">Candidatus Riesia pediculischaeffi PTSU</name>
    <dbReference type="NCBI Taxonomy" id="1401651"/>
    <lineage>
        <taxon>Bacteria</taxon>
        <taxon>Pseudomonadati</taxon>
        <taxon>Pseudomonadota</taxon>
        <taxon>Gammaproteobacteria</taxon>
        <taxon>Enterobacterales</taxon>
        <taxon>Enterobacteriaceae</taxon>
        <taxon>Candidatus Riesia</taxon>
    </lineage>
</organism>
<evidence type="ECO:0000313" key="9">
    <source>
        <dbReference type="Proteomes" id="UP000054529"/>
    </source>
</evidence>
<dbReference type="Gene3D" id="1.10.287.1480">
    <property type="match status" value="1"/>
</dbReference>
<evidence type="ECO:0000256" key="4">
    <source>
        <dbReference type="ARBA" id="ARBA00023274"/>
    </source>
</evidence>
<evidence type="ECO:0000256" key="3">
    <source>
        <dbReference type="ARBA" id="ARBA00022980"/>
    </source>
</evidence>
<dbReference type="PROSITE" id="PS00527">
    <property type="entry name" value="RIBOSOMAL_S14"/>
    <property type="match status" value="1"/>
</dbReference>